<dbReference type="InterPro" id="IPR003838">
    <property type="entry name" value="ABC3_permease_C"/>
</dbReference>
<protein>
    <recommendedName>
        <fullName evidence="8">ABC3 transporter permease C-terminal domain-containing protein</fullName>
    </recommendedName>
</protein>
<dbReference type="Pfam" id="PF02687">
    <property type="entry name" value="FtsX"/>
    <property type="match status" value="1"/>
</dbReference>
<evidence type="ECO:0000256" key="1">
    <source>
        <dbReference type="ARBA" id="ARBA00004651"/>
    </source>
</evidence>
<proteinExistence type="inferred from homology"/>
<dbReference type="GO" id="GO:0022857">
    <property type="term" value="F:transmembrane transporter activity"/>
    <property type="evidence" value="ECO:0007669"/>
    <property type="project" value="TreeGrafter"/>
</dbReference>
<comment type="caution">
    <text evidence="9">The sequence shown here is derived from an EMBL/GenBank/DDBJ whole genome shotgun (WGS) entry which is preliminary data.</text>
</comment>
<evidence type="ECO:0000256" key="6">
    <source>
        <dbReference type="ARBA" id="ARBA00038076"/>
    </source>
</evidence>
<dbReference type="PANTHER" id="PTHR30572:SF4">
    <property type="entry name" value="ABC TRANSPORTER PERMEASE YTRF"/>
    <property type="match status" value="1"/>
</dbReference>
<dbReference type="InterPro" id="IPR050250">
    <property type="entry name" value="Macrolide_Exporter_MacB"/>
</dbReference>
<keyword evidence="5 7" id="KW-0472">Membrane</keyword>
<keyword evidence="4 7" id="KW-1133">Transmembrane helix</keyword>
<evidence type="ECO:0000256" key="5">
    <source>
        <dbReference type="ARBA" id="ARBA00023136"/>
    </source>
</evidence>
<feature type="domain" description="ABC3 transporter permease C-terminal" evidence="8">
    <location>
        <begin position="1"/>
        <end position="104"/>
    </location>
</feature>
<comment type="similarity">
    <text evidence="6">Belongs to the ABC-4 integral membrane protein family.</text>
</comment>
<name>X0YDI6_9ZZZZ</name>
<evidence type="ECO:0000259" key="8">
    <source>
        <dbReference type="Pfam" id="PF02687"/>
    </source>
</evidence>
<gene>
    <name evidence="9" type="ORF">S01H1_76805</name>
</gene>
<feature type="transmembrane region" description="Helical" evidence="7">
    <location>
        <begin position="21"/>
        <end position="48"/>
    </location>
</feature>
<dbReference type="PANTHER" id="PTHR30572">
    <property type="entry name" value="MEMBRANE COMPONENT OF TRANSPORTER-RELATED"/>
    <property type="match status" value="1"/>
</dbReference>
<organism evidence="9">
    <name type="scientific">marine sediment metagenome</name>
    <dbReference type="NCBI Taxonomy" id="412755"/>
    <lineage>
        <taxon>unclassified sequences</taxon>
        <taxon>metagenomes</taxon>
        <taxon>ecological metagenomes</taxon>
    </lineage>
</organism>
<accession>X0YDI6</accession>
<comment type="subcellular location">
    <subcellularLocation>
        <location evidence="1">Cell membrane</location>
        <topology evidence="1">Multi-pass membrane protein</topology>
    </subcellularLocation>
</comment>
<feature type="non-terminal residue" evidence="9">
    <location>
        <position position="1"/>
    </location>
</feature>
<dbReference type="GO" id="GO:0005886">
    <property type="term" value="C:plasma membrane"/>
    <property type="evidence" value="ECO:0007669"/>
    <property type="project" value="UniProtKB-SubCell"/>
</dbReference>
<dbReference type="EMBL" id="BARS01051583">
    <property type="protein sequence ID" value="GAG46788.1"/>
    <property type="molecule type" value="Genomic_DNA"/>
</dbReference>
<reference evidence="9" key="1">
    <citation type="journal article" date="2014" name="Front. Microbiol.">
        <title>High frequency of phylogenetically diverse reductive dehalogenase-homologous genes in deep subseafloor sedimentary metagenomes.</title>
        <authorList>
            <person name="Kawai M."/>
            <person name="Futagami T."/>
            <person name="Toyoda A."/>
            <person name="Takaki Y."/>
            <person name="Nishi S."/>
            <person name="Hori S."/>
            <person name="Arai W."/>
            <person name="Tsubouchi T."/>
            <person name="Morono Y."/>
            <person name="Uchiyama I."/>
            <person name="Ito T."/>
            <person name="Fujiyama A."/>
            <person name="Inagaki F."/>
            <person name="Takami H."/>
        </authorList>
    </citation>
    <scope>NUCLEOTIDE SEQUENCE</scope>
    <source>
        <strain evidence="9">Expedition CK06-06</strain>
    </source>
</reference>
<evidence type="ECO:0000256" key="7">
    <source>
        <dbReference type="SAM" id="Phobius"/>
    </source>
</evidence>
<feature type="transmembrane region" description="Helical" evidence="7">
    <location>
        <begin position="79"/>
        <end position="99"/>
    </location>
</feature>
<dbReference type="AlphaFoldDB" id="X0YDI6"/>
<keyword evidence="3 7" id="KW-0812">Transmembrane</keyword>
<evidence type="ECO:0000256" key="3">
    <source>
        <dbReference type="ARBA" id="ARBA00022692"/>
    </source>
</evidence>
<evidence type="ECO:0000256" key="4">
    <source>
        <dbReference type="ARBA" id="ARBA00022989"/>
    </source>
</evidence>
<keyword evidence="2" id="KW-1003">Cell membrane</keyword>
<evidence type="ECO:0000256" key="2">
    <source>
        <dbReference type="ARBA" id="ARBA00022475"/>
    </source>
</evidence>
<evidence type="ECO:0000313" key="9">
    <source>
        <dbReference type="EMBL" id="GAG46788.1"/>
    </source>
</evidence>
<sequence>RIREIGVLMAIGMSRGRLATAIVGESLIVTGVGVVIGYAVAIAVVLAFRDGIDLSRVSSGLEAFGVGQRIVPVLRTDDFLIPTLVATATAAAASAWPVYRATRLRPAEAVRHT</sequence>